<keyword evidence="7 9" id="KW-0472">Membrane</keyword>
<evidence type="ECO:0000256" key="2">
    <source>
        <dbReference type="ARBA" id="ARBA00010593"/>
    </source>
</evidence>
<dbReference type="InterPro" id="IPR004842">
    <property type="entry name" value="SLC12A_fam"/>
</dbReference>
<evidence type="ECO:0000313" key="12">
    <source>
        <dbReference type="Proteomes" id="UP001381693"/>
    </source>
</evidence>
<dbReference type="GO" id="GO:0016020">
    <property type="term" value="C:membrane"/>
    <property type="evidence" value="ECO:0007669"/>
    <property type="project" value="UniProtKB-SubCell"/>
</dbReference>
<dbReference type="EMBL" id="JAXCGZ010007936">
    <property type="protein sequence ID" value="KAK7078238.1"/>
    <property type="molecule type" value="Genomic_DNA"/>
</dbReference>
<reference evidence="11 12" key="1">
    <citation type="submission" date="2023-11" db="EMBL/GenBank/DDBJ databases">
        <title>Halocaridina rubra genome assembly.</title>
        <authorList>
            <person name="Smith C."/>
        </authorList>
    </citation>
    <scope>NUCLEOTIDE SEQUENCE [LARGE SCALE GENOMIC DNA]</scope>
    <source>
        <strain evidence="11">EP-1</strain>
        <tissue evidence="11">Whole</tissue>
    </source>
</reference>
<evidence type="ECO:0000256" key="5">
    <source>
        <dbReference type="ARBA" id="ARBA00022692"/>
    </source>
</evidence>
<feature type="transmembrane region" description="Helical" evidence="9">
    <location>
        <begin position="194"/>
        <end position="215"/>
    </location>
</feature>
<feature type="transmembrane region" description="Helical" evidence="9">
    <location>
        <begin position="101"/>
        <end position="127"/>
    </location>
</feature>
<evidence type="ECO:0000256" key="9">
    <source>
        <dbReference type="SAM" id="Phobius"/>
    </source>
</evidence>
<keyword evidence="4" id="KW-0813">Transport</keyword>
<feature type="transmembrane region" description="Helical" evidence="9">
    <location>
        <begin position="374"/>
        <end position="396"/>
    </location>
</feature>
<dbReference type="Pfam" id="PF00324">
    <property type="entry name" value="AA_permease"/>
    <property type="match status" value="1"/>
</dbReference>
<name>A0AAN8XD58_HALRR</name>
<dbReference type="GO" id="GO:0055075">
    <property type="term" value="P:potassium ion homeostasis"/>
    <property type="evidence" value="ECO:0007669"/>
    <property type="project" value="TreeGrafter"/>
</dbReference>
<gene>
    <name evidence="11" type="ORF">SK128_026307</name>
</gene>
<dbReference type="GO" id="GO:0006884">
    <property type="term" value="P:cell volume homeostasis"/>
    <property type="evidence" value="ECO:0007669"/>
    <property type="project" value="TreeGrafter"/>
</dbReference>
<comment type="subcellular location">
    <subcellularLocation>
        <location evidence="1">Membrane</location>
        <topology evidence="1">Multi-pass membrane protein</topology>
    </subcellularLocation>
</comment>
<feature type="compositionally biased region" description="Polar residues" evidence="8">
    <location>
        <begin position="10"/>
        <end position="19"/>
    </location>
</feature>
<dbReference type="PANTHER" id="PTHR11827">
    <property type="entry name" value="SOLUTE CARRIER FAMILY 12, CATION COTRANSPORTERS"/>
    <property type="match status" value="1"/>
</dbReference>
<evidence type="ECO:0000256" key="6">
    <source>
        <dbReference type="ARBA" id="ARBA00022989"/>
    </source>
</evidence>
<feature type="transmembrane region" description="Helical" evidence="9">
    <location>
        <begin position="148"/>
        <end position="168"/>
    </location>
</feature>
<evidence type="ECO:0000256" key="7">
    <source>
        <dbReference type="ARBA" id="ARBA00023136"/>
    </source>
</evidence>
<accession>A0AAN8XD58</accession>
<dbReference type="PANTHER" id="PTHR11827:SF72">
    <property type="entry name" value="GH08340P"/>
    <property type="match status" value="1"/>
</dbReference>
<feature type="transmembrane region" description="Helical" evidence="9">
    <location>
        <begin position="308"/>
        <end position="330"/>
    </location>
</feature>
<keyword evidence="12" id="KW-1185">Reference proteome</keyword>
<dbReference type="GO" id="GO:0015379">
    <property type="term" value="F:potassium:chloride symporter activity"/>
    <property type="evidence" value="ECO:0007669"/>
    <property type="project" value="TreeGrafter"/>
</dbReference>
<proteinExistence type="inferred from homology"/>
<comment type="similarity">
    <text evidence="2">Belongs to the SLC12A transporter family.</text>
</comment>
<comment type="caution">
    <text evidence="11">The sequence shown here is derived from an EMBL/GenBank/DDBJ whole genome shotgun (WGS) entry which is preliminary data.</text>
</comment>
<evidence type="ECO:0000313" key="11">
    <source>
        <dbReference type="EMBL" id="KAK7078238.1"/>
    </source>
</evidence>
<dbReference type="AlphaFoldDB" id="A0AAN8XD58"/>
<keyword evidence="5 9" id="KW-0812">Transmembrane</keyword>
<evidence type="ECO:0000256" key="4">
    <source>
        <dbReference type="ARBA" id="ARBA00022448"/>
    </source>
</evidence>
<feature type="region of interest" description="Disordered" evidence="8">
    <location>
        <begin position="1"/>
        <end position="25"/>
    </location>
</feature>
<keyword evidence="6 9" id="KW-1133">Transmembrane helix</keyword>
<dbReference type="GO" id="GO:0055064">
    <property type="term" value="P:chloride ion homeostasis"/>
    <property type="evidence" value="ECO:0007669"/>
    <property type="project" value="TreeGrafter"/>
</dbReference>
<sequence>MATHLPSEEFSVNSTNSELPGNGRDTEVLVGVHKKERAPLLSQRRLFRSLSGREINLSGSEDSESSRTLGTFDGVFAPVSLSQFSSLLFLRVGFIVGNLGLLAGCGTLTLGYVILLVTILSICAISTNGAVEGGGAYYMISRTLGPEFGGAIGALFFFANIFSSALYASGCVEGIVDSFGETGGRYAQALPEGYYWNFLYGSCVNVLNLLVCLIGAGMFAKLSILIFIVVLFCTASVFISFAFEAPKNVPIPFNNEVIYPNDTENANETIIYGNYTGFSGQTLHDNIFVNFSYDYTTSKHDHPITTDFAILFGVLFSGVTGIMAGANMSGELKEPGRNIPRGTLIASLFTYLVYLLLFLFTASTCSRFLLCNNYTFMMAINLLPPLVTIGKNVIFLF</sequence>
<dbReference type="Proteomes" id="UP001381693">
    <property type="component" value="Unassembled WGS sequence"/>
</dbReference>
<evidence type="ECO:0000256" key="8">
    <source>
        <dbReference type="SAM" id="MobiDB-lite"/>
    </source>
</evidence>
<feature type="transmembrane region" description="Helical" evidence="9">
    <location>
        <begin position="222"/>
        <end position="243"/>
    </location>
</feature>
<protein>
    <recommendedName>
        <fullName evidence="3">Solute carrier family 12 member 9</fullName>
    </recommendedName>
</protein>
<evidence type="ECO:0000256" key="1">
    <source>
        <dbReference type="ARBA" id="ARBA00004141"/>
    </source>
</evidence>
<dbReference type="Gene3D" id="1.20.1740.10">
    <property type="entry name" value="Amino acid/polyamine transporter I"/>
    <property type="match status" value="1"/>
</dbReference>
<evidence type="ECO:0000256" key="3">
    <source>
        <dbReference type="ARBA" id="ARBA00019359"/>
    </source>
</evidence>
<feature type="transmembrane region" description="Helical" evidence="9">
    <location>
        <begin position="342"/>
        <end position="362"/>
    </location>
</feature>
<dbReference type="InterPro" id="IPR004841">
    <property type="entry name" value="AA-permease/SLC12A_dom"/>
</dbReference>
<feature type="domain" description="Amino acid permease/ SLC12A" evidence="10">
    <location>
        <begin position="85"/>
        <end position="368"/>
    </location>
</feature>
<dbReference type="FunFam" id="1.20.1740.10:FF:000013">
    <property type="entry name" value="Solute carrier family 12 member"/>
    <property type="match status" value="1"/>
</dbReference>
<organism evidence="11 12">
    <name type="scientific">Halocaridina rubra</name>
    <name type="common">Hawaiian red shrimp</name>
    <dbReference type="NCBI Taxonomy" id="373956"/>
    <lineage>
        <taxon>Eukaryota</taxon>
        <taxon>Metazoa</taxon>
        <taxon>Ecdysozoa</taxon>
        <taxon>Arthropoda</taxon>
        <taxon>Crustacea</taxon>
        <taxon>Multicrustacea</taxon>
        <taxon>Malacostraca</taxon>
        <taxon>Eumalacostraca</taxon>
        <taxon>Eucarida</taxon>
        <taxon>Decapoda</taxon>
        <taxon>Pleocyemata</taxon>
        <taxon>Caridea</taxon>
        <taxon>Atyoidea</taxon>
        <taxon>Atyidae</taxon>
        <taxon>Halocaridina</taxon>
    </lineage>
</organism>
<evidence type="ECO:0000259" key="10">
    <source>
        <dbReference type="Pfam" id="PF00324"/>
    </source>
</evidence>